<dbReference type="Pfam" id="PF16656">
    <property type="entry name" value="Pur_ac_phosph_N"/>
    <property type="match status" value="1"/>
</dbReference>
<dbReference type="PANTHER" id="PTHR45867">
    <property type="entry name" value="PURPLE ACID PHOSPHATASE"/>
    <property type="match status" value="1"/>
</dbReference>
<keyword evidence="6" id="KW-1185">Reference proteome</keyword>
<protein>
    <submittedName>
        <fullName evidence="5">Metallophosphoesterase family protein</fullName>
    </submittedName>
</protein>
<reference evidence="5" key="1">
    <citation type="submission" date="2022-06" db="EMBL/GenBank/DDBJ databases">
        <title>Ornithinimicrobium HY1793.</title>
        <authorList>
            <person name="Huang Y."/>
        </authorList>
    </citation>
    <scope>NUCLEOTIDE SEQUENCE</scope>
    <source>
        <strain evidence="5">HY1793</strain>
    </source>
</reference>
<dbReference type="Gene3D" id="2.60.40.380">
    <property type="entry name" value="Purple acid phosphatase-like, N-terminal"/>
    <property type="match status" value="1"/>
</dbReference>
<dbReference type="InterPro" id="IPR029052">
    <property type="entry name" value="Metallo-depent_PP-like"/>
</dbReference>
<dbReference type="PANTHER" id="PTHR45867:SF3">
    <property type="entry name" value="ACID PHOSPHATASE TYPE 7"/>
    <property type="match status" value="1"/>
</dbReference>
<dbReference type="Proteomes" id="UP001056455">
    <property type="component" value="Chromosome"/>
</dbReference>
<evidence type="ECO:0000259" key="3">
    <source>
        <dbReference type="Pfam" id="PF00149"/>
    </source>
</evidence>
<keyword evidence="1 2" id="KW-0732">Signal</keyword>
<evidence type="ECO:0000259" key="4">
    <source>
        <dbReference type="Pfam" id="PF16656"/>
    </source>
</evidence>
<proteinExistence type="predicted"/>
<dbReference type="SUPFAM" id="SSF56300">
    <property type="entry name" value="Metallo-dependent phosphatases"/>
    <property type="match status" value="1"/>
</dbReference>
<accession>A0ABY4YYK2</accession>
<evidence type="ECO:0000313" key="6">
    <source>
        <dbReference type="Proteomes" id="UP001056455"/>
    </source>
</evidence>
<dbReference type="EMBL" id="CP099489">
    <property type="protein sequence ID" value="USQ81826.1"/>
    <property type="molecule type" value="Genomic_DNA"/>
</dbReference>
<dbReference type="InterPro" id="IPR008963">
    <property type="entry name" value="Purple_acid_Pase-like_N"/>
</dbReference>
<dbReference type="SUPFAM" id="SSF49363">
    <property type="entry name" value="Purple acid phosphatase, N-terminal domain"/>
    <property type="match status" value="1"/>
</dbReference>
<dbReference type="Pfam" id="PF00149">
    <property type="entry name" value="Metallophos"/>
    <property type="match status" value="1"/>
</dbReference>
<evidence type="ECO:0000256" key="1">
    <source>
        <dbReference type="ARBA" id="ARBA00022729"/>
    </source>
</evidence>
<dbReference type="RefSeq" id="WP_252595362.1">
    <property type="nucleotide sequence ID" value="NZ_CP099489.1"/>
</dbReference>
<sequence length="449" mass="49867">MSSRSTRFLSIAVASTLCVGLAGAAYTINPLAAEKYPAAEQWAPTPVPDRIVLTPTTDTATSQAVSWRTDSTVESPIAQIAPMGSGPSFKDNATDVAAQSHAPVQADLGYPVSFHTATFEGLEPDASYLYRVGDGENWSEWQEFTTATTEAEDFSFIYYGDAQNDLKEHVSRVFRKAFRDRPAAEVILHAGDLVNTSTADSEWGEWFHAAGWIDGTVTQLATPGNHEYGGGNLAPYWDKQFDFPDNGPEELAQKAPETVYYVDYKGVRFISLNTNLNNDEDMAIQAEWLDQVLEENPHTWSVLTFHHPVFATTGSRDNVRARENFLPIIEKHDVDLVLQGHDHSYARGNLQNDRLGRSNIHEGTVFVVSVSGPKMYALSDGWNWWDNGAEWTTATEFQQLYQLIDVSDDTISYQARTADGAYFDGFELTKRANGTKRVVTVDESGRPIR</sequence>
<organism evidence="5 6">
    <name type="scientific">Ornithinimicrobium faecis</name>
    <dbReference type="NCBI Taxonomy" id="2934158"/>
    <lineage>
        <taxon>Bacteria</taxon>
        <taxon>Bacillati</taxon>
        <taxon>Actinomycetota</taxon>
        <taxon>Actinomycetes</taxon>
        <taxon>Micrococcales</taxon>
        <taxon>Ornithinimicrobiaceae</taxon>
        <taxon>Ornithinimicrobium</taxon>
    </lineage>
</organism>
<evidence type="ECO:0000313" key="5">
    <source>
        <dbReference type="EMBL" id="USQ81826.1"/>
    </source>
</evidence>
<evidence type="ECO:0000256" key="2">
    <source>
        <dbReference type="SAM" id="SignalP"/>
    </source>
</evidence>
<feature type="chain" id="PRO_5046958214" evidence="2">
    <location>
        <begin position="25"/>
        <end position="449"/>
    </location>
</feature>
<dbReference type="InterPro" id="IPR015914">
    <property type="entry name" value="PAPs_N"/>
</dbReference>
<dbReference type="Gene3D" id="3.60.21.10">
    <property type="match status" value="1"/>
</dbReference>
<gene>
    <name evidence="5" type="ORF">NF556_09325</name>
</gene>
<name>A0ABY4YYK2_9MICO</name>
<feature type="signal peptide" evidence="2">
    <location>
        <begin position="1"/>
        <end position="24"/>
    </location>
</feature>
<dbReference type="InterPro" id="IPR004843">
    <property type="entry name" value="Calcineurin-like_PHP"/>
</dbReference>
<feature type="domain" description="Purple acid phosphatase N-terminal" evidence="4">
    <location>
        <begin position="48"/>
        <end position="146"/>
    </location>
</feature>
<feature type="domain" description="Calcineurin-like phosphoesterase" evidence="3">
    <location>
        <begin position="168"/>
        <end position="345"/>
    </location>
</feature>